<sequence length="146" mass="17061">MNTKENQTLEQKRAKYAFDMINKIKGKNYEKDFNSLISKMPTLILTNGLGNSFAFLFSKGKDHHLATIYTISNWLFNEFDIKIFNQEIEDISLDNLGKIKEKIDQILNPLVLQADTQTYIFATEESLRLLNWLRRFASSMLKSEEQ</sequence>
<dbReference type="InterPro" id="IPR010160">
    <property type="entry name" value="CRISPR-assoc_prot_Cmr5"/>
</dbReference>
<dbReference type="EMBL" id="REFO01000011">
    <property type="protein sequence ID" value="RMA96968.1"/>
    <property type="molecule type" value="Genomic_DNA"/>
</dbReference>
<comment type="similarity">
    <text evidence="2">Belongs to the CRISPR system Cmr5 family.</text>
</comment>
<keyword evidence="4" id="KW-0051">Antiviral defense</keyword>
<dbReference type="RefSeq" id="WP_121922764.1">
    <property type="nucleotide sequence ID" value="NZ_REFO01000011.1"/>
</dbReference>
<dbReference type="Gene3D" id="1.10.520.30">
    <property type="entry name" value="AF1862-like domain"/>
    <property type="match status" value="1"/>
</dbReference>
<organism evidence="6 7">
    <name type="scientific">Hydrogenothermus marinus</name>
    <dbReference type="NCBI Taxonomy" id="133270"/>
    <lineage>
        <taxon>Bacteria</taxon>
        <taxon>Pseudomonadati</taxon>
        <taxon>Aquificota</taxon>
        <taxon>Aquificia</taxon>
        <taxon>Aquificales</taxon>
        <taxon>Hydrogenothermaceae</taxon>
        <taxon>Hydrogenothermus</taxon>
    </lineage>
</organism>
<dbReference type="SUPFAM" id="SSF158568">
    <property type="entry name" value="AF1862-like"/>
    <property type="match status" value="1"/>
</dbReference>
<dbReference type="Proteomes" id="UP000280842">
    <property type="component" value="Unassembled WGS sequence"/>
</dbReference>
<evidence type="ECO:0000313" key="7">
    <source>
        <dbReference type="Proteomes" id="UP000280842"/>
    </source>
</evidence>
<keyword evidence="3" id="KW-0963">Cytoplasm</keyword>
<dbReference type="Pfam" id="PF09701">
    <property type="entry name" value="Cas_Cmr5"/>
    <property type="match status" value="1"/>
</dbReference>
<keyword evidence="7" id="KW-1185">Reference proteome</keyword>
<gene>
    <name evidence="6" type="ORF">CLV39_0620</name>
</gene>
<dbReference type="GO" id="GO:0005737">
    <property type="term" value="C:cytoplasm"/>
    <property type="evidence" value="ECO:0007669"/>
    <property type="project" value="UniProtKB-SubCell"/>
</dbReference>
<evidence type="ECO:0000256" key="5">
    <source>
        <dbReference type="ARBA" id="ARBA00030001"/>
    </source>
</evidence>
<evidence type="ECO:0000256" key="2">
    <source>
        <dbReference type="ARBA" id="ARBA00006161"/>
    </source>
</evidence>
<dbReference type="GO" id="GO:0051607">
    <property type="term" value="P:defense response to virus"/>
    <property type="evidence" value="ECO:0007669"/>
    <property type="project" value="UniProtKB-KW"/>
</dbReference>
<reference evidence="6 7" key="1">
    <citation type="submission" date="2018-10" db="EMBL/GenBank/DDBJ databases">
        <title>Genomic Encyclopedia of Archaeal and Bacterial Type Strains, Phase II (KMG-II): from individual species to whole genera.</title>
        <authorList>
            <person name="Goeker M."/>
        </authorList>
    </citation>
    <scope>NUCLEOTIDE SEQUENCE [LARGE SCALE GENOMIC DNA]</scope>
    <source>
        <strain evidence="6 7">VM1</strain>
    </source>
</reference>
<comment type="caution">
    <text evidence="6">The sequence shown here is derived from an EMBL/GenBank/DDBJ whole genome shotgun (WGS) entry which is preliminary data.</text>
</comment>
<protein>
    <recommendedName>
        <fullName evidence="5">CRISPR type III-B/RAMP module-associated protein Cmr5</fullName>
    </recommendedName>
</protein>
<proteinExistence type="inferred from homology"/>
<comment type="subcellular location">
    <subcellularLocation>
        <location evidence="1">Cytoplasm</location>
    </subcellularLocation>
</comment>
<evidence type="ECO:0000256" key="4">
    <source>
        <dbReference type="ARBA" id="ARBA00023118"/>
    </source>
</evidence>
<evidence type="ECO:0000256" key="1">
    <source>
        <dbReference type="ARBA" id="ARBA00004496"/>
    </source>
</evidence>
<dbReference type="NCBIfam" id="TIGR01881">
    <property type="entry name" value="cas_Cmr5"/>
    <property type="match status" value="1"/>
</dbReference>
<evidence type="ECO:0000256" key="3">
    <source>
        <dbReference type="ARBA" id="ARBA00022490"/>
    </source>
</evidence>
<name>A0A3M0BQ56_9AQUI</name>
<evidence type="ECO:0000313" key="6">
    <source>
        <dbReference type="EMBL" id="RMA96968.1"/>
    </source>
</evidence>
<dbReference type="AlphaFoldDB" id="A0A3M0BQ56"/>
<dbReference type="OrthoDB" id="1716617at2"/>
<accession>A0A3M0BQ56</accession>
<dbReference type="InterPro" id="IPR023101">
    <property type="entry name" value="AF1862-like_dom_sf"/>
</dbReference>